<sequence>MATIGFLHTADVHVGTFRTLVRELAPGRDDVHVVDEALLTGARERGVDDDLRDRLRGRLRQVAAAGAGLIVCTCSTLSGHAERLSAEVGVPVLRVDRPMAEAAVAAGRRIGVVAAVASTLTPTVDLLASYAGPGTRIVEAPCLDAWPLFESGDLDGYARRIAEHARTLDVDVVVLAQASMAAAEVLLADLGKPVFSSPRAAVRRADRLLG</sequence>
<gene>
    <name evidence="1" type="ORF">CLV70_13332</name>
</gene>
<dbReference type="AlphaFoldDB" id="A0A2T0RE59"/>
<dbReference type="RefSeq" id="WP_106131098.1">
    <property type="nucleotide sequence ID" value="NZ_PVZG01000033.1"/>
</dbReference>
<dbReference type="Proteomes" id="UP000239209">
    <property type="component" value="Unassembled WGS sequence"/>
</dbReference>
<evidence type="ECO:0000313" key="2">
    <source>
        <dbReference type="Proteomes" id="UP000239209"/>
    </source>
</evidence>
<organism evidence="1 2">
    <name type="scientific">Pseudosporangium ferrugineum</name>
    <dbReference type="NCBI Taxonomy" id="439699"/>
    <lineage>
        <taxon>Bacteria</taxon>
        <taxon>Bacillati</taxon>
        <taxon>Actinomycetota</taxon>
        <taxon>Actinomycetes</taxon>
        <taxon>Micromonosporales</taxon>
        <taxon>Micromonosporaceae</taxon>
        <taxon>Pseudosporangium</taxon>
    </lineage>
</organism>
<proteinExistence type="predicted"/>
<reference evidence="1 2" key="1">
    <citation type="submission" date="2018-03" db="EMBL/GenBank/DDBJ databases">
        <title>Genomic Encyclopedia of Archaeal and Bacterial Type Strains, Phase II (KMG-II): from individual species to whole genera.</title>
        <authorList>
            <person name="Goeker M."/>
        </authorList>
    </citation>
    <scope>NUCLEOTIDE SEQUENCE [LARGE SCALE GENOMIC DNA]</scope>
    <source>
        <strain evidence="1 2">DSM 45348</strain>
    </source>
</reference>
<dbReference type="InterPro" id="IPR001920">
    <property type="entry name" value="Asp/Glu_race"/>
</dbReference>
<comment type="caution">
    <text evidence="1">The sequence shown here is derived from an EMBL/GenBank/DDBJ whole genome shotgun (WGS) entry which is preliminary data.</text>
</comment>
<dbReference type="OrthoDB" id="978447at2"/>
<dbReference type="EMBL" id="PVZG01000033">
    <property type="protein sequence ID" value="PRY19442.1"/>
    <property type="molecule type" value="Genomic_DNA"/>
</dbReference>
<keyword evidence="2" id="KW-1185">Reference proteome</keyword>
<dbReference type="Pfam" id="PF01177">
    <property type="entry name" value="Asp_Glu_race"/>
    <property type="match status" value="1"/>
</dbReference>
<dbReference type="InterPro" id="IPR015942">
    <property type="entry name" value="Asp/Glu/hydantoin_racemase"/>
</dbReference>
<evidence type="ECO:0000313" key="1">
    <source>
        <dbReference type="EMBL" id="PRY19442.1"/>
    </source>
</evidence>
<dbReference type="GO" id="GO:0047661">
    <property type="term" value="F:amino-acid racemase activity"/>
    <property type="evidence" value="ECO:0007669"/>
    <property type="project" value="InterPro"/>
</dbReference>
<protein>
    <recommendedName>
        <fullName evidence="3">Arylsulfatase</fullName>
    </recommendedName>
</protein>
<evidence type="ECO:0008006" key="3">
    <source>
        <dbReference type="Google" id="ProtNLM"/>
    </source>
</evidence>
<name>A0A2T0RE59_9ACTN</name>
<accession>A0A2T0RE59</accession>
<dbReference type="Gene3D" id="3.40.50.1860">
    <property type="match status" value="2"/>
</dbReference>